<accession>A0ABY7LMC7</accession>
<organism evidence="3 4">
    <name type="scientific">Hymenobacter canadensis</name>
    <dbReference type="NCBI Taxonomy" id="2999067"/>
    <lineage>
        <taxon>Bacteria</taxon>
        <taxon>Pseudomonadati</taxon>
        <taxon>Bacteroidota</taxon>
        <taxon>Cytophagia</taxon>
        <taxon>Cytophagales</taxon>
        <taxon>Hymenobacteraceae</taxon>
        <taxon>Hymenobacter</taxon>
    </lineage>
</organism>
<dbReference type="Proteomes" id="UP001211005">
    <property type="component" value="Chromosome"/>
</dbReference>
<dbReference type="GO" id="GO:0016787">
    <property type="term" value="F:hydrolase activity"/>
    <property type="evidence" value="ECO:0007669"/>
    <property type="project" value="UniProtKB-KW"/>
</dbReference>
<proteinExistence type="predicted"/>
<feature type="region of interest" description="Disordered" evidence="1">
    <location>
        <begin position="1"/>
        <end position="23"/>
    </location>
</feature>
<keyword evidence="3" id="KW-0378">Hydrolase</keyword>
<dbReference type="InterPro" id="IPR053145">
    <property type="entry name" value="AB_hydrolase_Est10"/>
</dbReference>
<keyword evidence="4" id="KW-1185">Reference proteome</keyword>
<protein>
    <submittedName>
        <fullName evidence="3">Alpha/beta fold hydrolase</fullName>
    </submittedName>
</protein>
<reference evidence="3 4" key="1">
    <citation type="submission" date="2022-12" db="EMBL/GenBank/DDBJ databases">
        <title>Hymenobacter canadensis sp. nov. isolated from lake water of the Cambridge Bay, Canada.</title>
        <authorList>
            <person name="Kim W.H."/>
            <person name="Lee Y.M."/>
        </authorList>
    </citation>
    <scope>NUCLEOTIDE SEQUENCE [LARGE SCALE GENOMIC DNA]</scope>
    <source>
        <strain evidence="3 4">PAMC 29467</strain>
    </source>
</reference>
<dbReference type="SUPFAM" id="SSF53474">
    <property type="entry name" value="alpha/beta-Hydrolases"/>
    <property type="match status" value="1"/>
</dbReference>
<dbReference type="EMBL" id="CP114767">
    <property type="protein sequence ID" value="WBA41600.1"/>
    <property type="molecule type" value="Genomic_DNA"/>
</dbReference>
<dbReference type="Pfam" id="PF02129">
    <property type="entry name" value="Peptidase_S15"/>
    <property type="match status" value="1"/>
</dbReference>
<dbReference type="RefSeq" id="WP_269559665.1">
    <property type="nucleotide sequence ID" value="NZ_CP114767.1"/>
</dbReference>
<dbReference type="InterPro" id="IPR029058">
    <property type="entry name" value="AB_hydrolase_fold"/>
</dbReference>
<dbReference type="InterPro" id="IPR000383">
    <property type="entry name" value="Xaa-Pro-like_dom"/>
</dbReference>
<evidence type="ECO:0000313" key="3">
    <source>
        <dbReference type="EMBL" id="WBA41600.1"/>
    </source>
</evidence>
<gene>
    <name evidence="3" type="ORF">O3303_17510</name>
</gene>
<name>A0ABY7LMC7_9BACT</name>
<dbReference type="Gene3D" id="3.40.50.1820">
    <property type="entry name" value="alpha/beta hydrolase"/>
    <property type="match status" value="1"/>
</dbReference>
<evidence type="ECO:0000256" key="1">
    <source>
        <dbReference type="SAM" id="MobiDB-lite"/>
    </source>
</evidence>
<dbReference type="PANTHER" id="PTHR43265">
    <property type="entry name" value="ESTERASE ESTD"/>
    <property type="match status" value="1"/>
</dbReference>
<feature type="domain" description="Xaa-Pro dipeptidyl-peptidase-like" evidence="2">
    <location>
        <begin position="144"/>
        <end position="386"/>
    </location>
</feature>
<evidence type="ECO:0000313" key="4">
    <source>
        <dbReference type="Proteomes" id="UP001211005"/>
    </source>
</evidence>
<dbReference type="PANTHER" id="PTHR43265:SF1">
    <property type="entry name" value="ESTERASE ESTD"/>
    <property type="match status" value="1"/>
</dbReference>
<evidence type="ECO:0000259" key="2">
    <source>
        <dbReference type="Pfam" id="PF02129"/>
    </source>
</evidence>
<sequence>MASLAMPAHAQQPKPLAGPWHGTLATPANPPQLILHITEQPNGVLAVALDVPSQKVAGLAFSGAELRQDSLILLSDFLGVRYAGRLSADGQQVNGRWKQNGEQWPLVLQRGLPAAAAPPPRPQDPVAPLPYLEQQVRFKNPSGGHELAGTLTIPRSKAPFPAVVLVSGSGPQDRDESILGHHPFRVLADYLTRRGFAVLRYDDRGVGQSGGTFATATTADFLADAQAAVAFLRTQTGVQPKRVGLIGHSEGGTIALLAGAEPNPPAFIVSLAGMGVNGRELLLRQQADILRASGLDTASTGRMRRTQQTLLTVIQTTPDNPPAIARMVPLLKQASPGVPESTLTTMAAQMTSPWYRYFLGLNPAPALTKVKAPVLALNGSKDVQVAADLNLAAIQSGLKAAGNRDVTVQQLDGLNHLFQTATTGLPSEYGQISETFSPSALQIIGNWLAAHARR</sequence>